<dbReference type="Proteomes" id="UP000282423">
    <property type="component" value="Unassembled WGS sequence"/>
</dbReference>
<dbReference type="EMBL" id="RBWS01000023">
    <property type="protein sequence ID" value="RKO69064.1"/>
    <property type="molecule type" value="Genomic_DNA"/>
</dbReference>
<reference evidence="2 3" key="1">
    <citation type="submission" date="2018-10" db="EMBL/GenBank/DDBJ databases">
        <title>Sphingobacterium sp. M05W1-28.</title>
        <authorList>
            <person name="Cai H."/>
        </authorList>
    </citation>
    <scope>NUCLEOTIDE SEQUENCE [LARGE SCALE GENOMIC DNA]</scope>
    <source>
        <strain evidence="2 3">M05W1-28</strain>
    </source>
</reference>
<keyword evidence="3" id="KW-1185">Reference proteome</keyword>
<feature type="chain" id="PRO_5019543955" description="DUF4252 domain-containing protein" evidence="1">
    <location>
        <begin position="28"/>
        <end position="156"/>
    </location>
</feature>
<dbReference type="AlphaFoldDB" id="A0A420VRX5"/>
<sequence length="156" mass="16686">MKSNIMKICGLLGIVLITIATSHSAFAQSKVDNALNMADGAAETVNKAGKTLKTIGGLFKKKDKKEAESTMAPATTIHVVGLASYDDVDKFKDNIVSCKGVKNANLKFKKDKSTIQVAHAGTTEEFFENLKKTGSLQGKNILSLEEGTIEIEVPAK</sequence>
<protein>
    <recommendedName>
        <fullName evidence="4">DUF4252 domain-containing protein</fullName>
    </recommendedName>
</protein>
<name>A0A420VRX5_9SPHI</name>
<evidence type="ECO:0000313" key="2">
    <source>
        <dbReference type="EMBL" id="RKO69064.1"/>
    </source>
</evidence>
<accession>A0A420VRX5</accession>
<gene>
    <name evidence="2" type="ORF">D7322_24110</name>
</gene>
<evidence type="ECO:0008006" key="4">
    <source>
        <dbReference type="Google" id="ProtNLM"/>
    </source>
</evidence>
<keyword evidence="1" id="KW-0732">Signal</keyword>
<organism evidence="2 3">
    <name type="scientific">Sphingobacterium puteale</name>
    <dbReference type="NCBI Taxonomy" id="2420510"/>
    <lineage>
        <taxon>Bacteria</taxon>
        <taxon>Pseudomonadati</taxon>
        <taxon>Bacteroidota</taxon>
        <taxon>Sphingobacteriia</taxon>
        <taxon>Sphingobacteriales</taxon>
        <taxon>Sphingobacteriaceae</taxon>
        <taxon>Sphingobacterium</taxon>
    </lineage>
</organism>
<comment type="caution">
    <text evidence="2">The sequence shown here is derived from an EMBL/GenBank/DDBJ whole genome shotgun (WGS) entry which is preliminary data.</text>
</comment>
<proteinExistence type="predicted"/>
<feature type="signal peptide" evidence="1">
    <location>
        <begin position="1"/>
        <end position="27"/>
    </location>
</feature>
<evidence type="ECO:0000313" key="3">
    <source>
        <dbReference type="Proteomes" id="UP000282423"/>
    </source>
</evidence>
<evidence type="ECO:0000256" key="1">
    <source>
        <dbReference type="SAM" id="SignalP"/>
    </source>
</evidence>
<dbReference type="OrthoDB" id="707388at2"/>
<dbReference type="RefSeq" id="WP_121126750.1">
    <property type="nucleotide sequence ID" value="NZ_RBWS01000023.1"/>
</dbReference>